<gene>
    <name evidence="2" type="ORF">ERUC_LOCUS34880</name>
</gene>
<evidence type="ECO:0000313" key="3">
    <source>
        <dbReference type="Proteomes" id="UP001642260"/>
    </source>
</evidence>
<keyword evidence="1" id="KW-0472">Membrane</keyword>
<evidence type="ECO:0000313" key="2">
    <source>
        <dbReference type="EMBL" id="CAH8382397.1"/>
    </source>
</evidence>
<accession>A0ABC8LFT5</accession>
<protein>
    <submittedName>
        <fullName evidence="2">Uncharacterized protein</fullName>
    </submittedName>
</protein>
<feature type="transmembrane region" description="Helical" evidence="1">
    <location>
        <begin position="16"/>
        <end position="37"/>
    </location>
</feature>
<dbReference type="EMBL" id="CAKOAT010552931">
    <property type="protein sequence ID" value="CAH8382397.1"/>
    <property type="molecule type" value="Genomic_DNA"/>
</dbReference>
<keyword evidence="1" id="KW-1133">Transmembrane helix</keyword>
<organism evidence="2 3">
    <name type="scientific">Eruca vesicaria subsp. sativa</name>
    <name type="common">Garden rocket</name>
    <name type="synonym">Eruca sativa</name>
    <dbReference type="NCBI Taxonomy" id="29727"/>
    <lineage>
        <taxon>Eukaryota</taxon>
        <taxon>Viridiplantae</taxon>
        <taxon>Streptophyta</taxon>
        <taxon>Embryophyta</taxon>
        <taxon>Tracheophyta</taxon>
        <taxon>Spermatophyta</taxon>
        <taxon>Magnoliopsida</taxon>
        <taxon>eudicotyledons</taxon>
        <taxon>Gunneridae</taxon>
        <taxon>Pentapetalae</taxon>
        <taxon>rosids</taxon>
        <taxon>malvids</taxon>
        <taxon>Brassicales</taxon>
        <taxon>Brassicaceae</taxon>
        <taxon>Brassiceae</taxon>
        <taxon>Eruca</taxon>
    </lineage>
</organism>
<keyword evidence="1" id="KW-0812">Transmembrane</keyword>
<keyword evidence="3" id="KW-1185">Reference proteome</keyword>
<dbReference type="Proteomes" id="UP001642260">
    <property type="component" value="Unassembled WGS sequence"/>
</dbReference>
<name>A0ABC8LFT5_ERUVS</name>
<sequence length="225" mass="24906">MFSGAGDAGSRRRWPLYSTLLFATIIFLVFRFVWVWFVRITRGSSPRRISHKRQAPQLLVLSTVLPAVFSPWYFFSTVKSREGSLAIAAIGFSGSNPSDPLPGYRRTSLDVDSVRARQSLLEYKSQRTNSPFPSPVSRETTNSTKVAPFSFSGASLQSISRLDPNLFGSSSPSSPSFEIPSPPTCSLLIGGYVHLRRYVSGDLSCGTGLHLFEPIFKPLKTQRYG</sequence>
<reference evidence="2 3" key="1">
    <citation type="submission" date="2022-03" db="EMBL/GenBank/DDBJ databases">
        <authorList>
            <person name="Macdonald S."/>
            <person name="Ahmed S."/>
            <person name="Newling K."/>
        </authorList>
    </citation>
    <scope>NUCLEOTIDE SEQUENCE [LARGE SCALE GENOMIC DNA]</scope>
</reference>
<dbReference type="AlphaFoldDB" id="A0ABC8LFT5"/>
<evidence type="ECO:0000256" key="1">
    <source>
        <dbReference type="SAM" id="Phobius"/>
    </source>
</evidence>
<comment type="caution">
    <text evidence="2">The sequence shown here is derived from an EMBL/GenBank/DDBJ whole genome shotgun (WGS) entry which is preliminary data.</text>
</comment>
<feature type="transmembrane region" description="Helical" evidence="1">
    <location>
        <begin position="58"/>
        <end position="75"/>
    </location>
</feature>
<proteinExistence type="predicted"/>